<keyword evidence="9" id="KW-1185">Reference proteome</keyword>
<dbReference type="InterPro" id="IPR022764">
    <property type="entry name" value="Peptidase_S54_rhomboid_dom"/>
</dbReference>
<evidence type="ECO:0000256" key="1">
    <source>
        <dbReference type="ARBA" id="ARBA00004141"/>
    </source>
</evidence>
<dbReference type="OrthoDB" id="465874at2"/>
<protein>
    <submittedName>
        <fullName evidence="8">Rhomboid family intramembrane serine protease</fullName>
    </submittedName>
</protein>
<keyword evidence="3 6" id="KW-1133">Transmembrane helix</keyword>
<feature type="transmembrane region" description="Helical" evidence="6">
    <location>
        <begin position="143"/>
        <end position="161"/>
    </location>
</feature>
<evidence type="ECO:0000256" key="2">
    <source>
        <dbReference type="ARBA" id="ARBA00022692"/>
    </source>
</evidence>
<dbReference type="Proteomes" id="UP000321580">
    <property type="component" value="Unassembled WGS sequence"/>
</dbReference>
<keyword evidence="8" id="KW-0645">Protease</keyword>
<evidence type="ECO:0000313" key="9">
    <source>
        <dbReference type="Proteomes" id="UP000321580"/>
    </source>
</evidence>
<reference evidence="8 9" key="1">
    <citation type="submission" date="2019-08" db="EMBL/GenBank/DDBJ databases">
        <title>Genome of Phaeodactylibacter luteus.</title>
        <authorList>
            <person name="Bowman J.P."/>
        </authorList>
    </citation>
    <scope>NUCLEOTIDE SEQUENCE [LARGE SCALE GENOMIC DNA]</scope>
    <source>
        <strain evidence="8 9">KCTC 42180</strain>
    </source>
</reference>
<dbReference type="Gene3D" id="1.20.1540.10">
    <property type="entry name" value="Rhomboid-like"/>
    <property type="match status" value="1"/>
</dbReference>
<evidence type="ECO:0000256" key="4">
    <source>
        <dbReference type="ARBA" id="ARBA00023136"/>
    </source>
</evidence>
<dbReference type="GO" id="GO:0006508">
    <property type="term" value="P:proteolysis"/>
    <property type="evidence" value="ECO:0007669"/>
    <property type="project" value="UniProtKB-KW"/>
</dbReference>
<comment type="subcellular location">
    <subcellularLocation>
        <location evidence="1">Membrane</location>
        <topology evidence="1">Multi-pass membrane protein</topology>
    </subcellularLocation>
</comment>
<dbReference type="InterPro" id="IPR035952">
    <property type="entry name" value="Rhomboid-like_sf"/>
</dbReference>
<feature type="transmembrane region" description="Helical" evidence="6">
    <location>
        <begin position="167"/>
        <end position="186"/>
    </location>
</feature>
<comment type="caution">
    <text evidence="8">The sequence shown here is derived from an EMBL/GenBank/DDBJ whole genome shotgun (WGS) entry which is preliminary data.</text>
</comment>
<dbReference type="EMBL" id="VOOR01000032">
    <property type="protein sequence ID" value="TXB62288.1"/>
    <property type="molecule type" value="Genomic_DNA"/>
</dbReference>
<keyword evidence="4 6" id="KW-0472">Membrane</keyword>
<evidence type="ECO:0000259" key="7">
    <source>
        <dbReference type="Pfam" id="PF01694"/>
    </source>
</evidence>
<evidence type="ECO:0000256" key="6">
    <source>
        <dbReference type="SAM" id="Phobius"/>
    </source>
</evidence>
<evidence type="ECO:0000313" key="8">
    <source>
        <dbReference type="EMBL" id="TXB62288.1"/>
    </source>
</evidence>
<gene>
    <name evidence="8" type="ORF">FRY97_14665</name>
</gene>
<organism evidence="8 9">
    <name type="scientific">Phaeodactylibacter luteus</name>
    <dbReference type="NCBI Taxonomy" id="1564516"/>
    <lineage>
        <taxon>Bacteria</taxon>
        <taxon>Pseudomonadati</taxon>
        <taxon>Bacteroidota</taxon>
        <taxon>Saprospiria</taxon>
        <taxon>Saprospirales</taxon>
        <taxon>Haliscomenobacteraceae</taxon>
        <taxon>Phaeodactylibacter</taxon>
    </lineage>
</organism>
<sequence>MSTAIDRASLKFKQSLAVALWAVGIIWAIHLLQLLTGQDWGTWGIYPRREFGLKGVVFAPLLHSGWKHLLANTPPLFVLSGLLFFFYRRVAVASLSAIYLLTGLAVWVFARANAFHIGASGVIYGLVAFVFWSGIFRRNIRSIVLSLIVVVYYGGMFAGVLPSDERVSWESHLAGALVGIFVAFWFKNKQEPEDRRKKWSWEDAPEEPGSYFLERDAFQKTKAEREAEKREGGGWHSTGVW</sequence>
<name>A0A5C6RIM9_9BACT</name>
<feature type="compositionally biased region" description="Basic and acidic residues" evidence="5">
    <location>
        <begin position="222"/>
        <end position="233"/>
    </location>
</feature>
<feature type="transmembrane region" description="Helical" evidence="6">
    <location>
        <begin position="69"/>
        <end position="87"/>
    </location>
</feature>
<keyword evidence="2 6" id="KW-0812">Transmembrane</keyword>
<dbReference type="SUPFAM" id="SSF144091">
    <property type="entry name" value="Rhomboid-like"/>
    <property type="match status" value="1"/>
</dbReference>
<dbReference type="InterPro" id="IPR050925">
    <property type="entry name" value="Rhomboid_protease_S54"/>
</dbReference>
<feature type="region of interest" description="Disordered" evidence="5">
    <location>
        <begin position="222"/>
        <end position="241"/>
    </location>
</feature>
<dbReference type="PANTHER" id="PTHR43731">
    <property type="entry name" value="RHOMBOID PROTEASE"/>
    <property type="match status" value="1"/>
</dbReference>
<dbReference type="GO" id="GO:0004252">
    <property type="term" value="F:serine-type endopeptidase activity"/>
    <property type="evidence" value="ECO:0007669"/>
    <property type="project" value="InterPro"/>
</dbReference>
<accession>A0A5C6RIM9</accession>
<feature type="transmembrane region" description="Helical" evidence="6">
    <location>
        <begin position="16"/>
        <end position="35"/>
    </location>
</feature>
<feature type="transmembrane region" description="Helical" evidence="6">
    <location>
        <begin position="92"/>
        <end position="110"/>
    </location>
</feature>
<keyword evidence="8" id="KW-0378">Hydrolase</keyword>
<dbReference type="Pfam" id="PF01694">
    <property type="entry name" value="Rhomboid"/>
    <property type="match status" value="1"/>
</dbReference>
<feature type="domain" description="Peptidase S54 rhomboid" evidence="7">
    <location>
        <begin position="56"/>
        <end position="186"/>
    </location>
</feature>
<evidence type="ECO:0000256" key="5">
    <source>
        <dbReference type="SAM" id="MobiDB-lite"/>
    </source>
</evidence>
<dbReference type="AlphaFoldDB" id="A0A5C6RIM9"/>
<dbReference type="PANTHER" id="PTHR43731:SF9">
    <property type="entry name" value="SLR1461 PROTEIN"/>
    <property type="match status" value="1"/>
</dbReference>
<dbReference type="RefSeq" id="WP_147168309.1">
    <property type="nucleotide sequence ID" value="NZ_VOOR01000032.1"/>
</dbReference>
<evidence type="ECO:0000256" key="3">
    <source>
        <dbReference type="ARBA" id="ARBA00022989"/>
    </source>
</evidence>
<dbReference type="GO" id="GO:0016020">
    <property type="term" value="C:membrane"/>
    <property type="evidence" value="ECO:0007669"/>
    <property type="project" value="UniProtKB-SubCell"/>
</dbReference>
<proteinExistence type="predicted"/>
<feature type="transmembrane region" description="Helical" evidence="6">
    <location>
        <begin position="116"/>
        <end position="136"/>
    </location>
</feature>